<sequence length="202" mass="22721">MAEYTQGNALLFSNNTASKNVFEKRRRKLDSAAATDGPAAEAKEALGRERDEWTGKHNEKAHGEGQQATKAQNRIEKSEGGMQDQQRQMERVGSPINEFQDEDIQTLAIPYGTRVYHDAGTPDSINLLPAFMSAAREQHRFGVSNGLLKDDSSSNPYKSFVIVYRYISPVWTRRIKTLTEWEGQDAKFDAFNWAAQIVFGCV</sequence>
<evidence type="ECO:0000313" key="3">
    <source>
        <dbReference type="Proteomes" id="UP001149163"/>
    </source>
</evidence>
<dbReference type="Proteomes" id="UP001149163">
    <property type="component" value="Unassembled WGS sequence"/>
</dbReference>
<evidence type="ECO:0000256" key="1">
    <source>
        <dbReference type="SAM" id="MobiDB-lite"/>
    </source>
</evidence>
<organism evidence="2 3">
    <name type="scientific">Penicillium canariense</name>
    <dbReference type="NCBI Taxonomy" id="189055"/>
    <lineage>
        <taxon>Eukaryota</taxon>
        <taxon>Fungi</taxon>
        <taxon>Dikarya</taxon>
        <taxon>Ascomycota</taxon>
        <taxon>Pezizomycotina</taxon>
        <taxon>Eurotiomycetes</taxon>
        <taxon>Eurotiomycetidae</taxon>
        <taxon>Eurotiales</taxon>
        <taxon>Aspergillaceae</taxon>
        <taxon>Penicillium</taxon>
    </lineage>
</organism>
<accession>A0A9W9I737</accession>
<feature type="compositionally biased region" description="Basic and acidic residues" evidence="1">
    <location>
        <begin position="41"/>
        <end position="63"/>
    </location>
</feature>
<evidence type="ECO:0000313" key="2">
    <source>
        <dbReference type="EMBL" id="KAJ5168048.1"/>
    </source>
</evidence>
<proteinExistence type="predicted"/>
<reference evidence="2" key="2">
    <citation type="journal article" date="2023" name="IMA Fungus">
        <title>Comparative genomic study of the Penicillium genus elucidates a diverse pangenome and 15 lateral gene transfer events.</title>
        <authorList>
            <person name="Petersen C."/>
            <person name="Sorensen T."/>
            <person name="Nielsen M.R."/>
            <person name="Sondergaard T.E."/>
            <person name="Sorensen J.L."/>
            <person name="Fitzpatrick D.A."/>
            <person name="Frisvad J.C."/>
            <person name="Nielsen K.L."/>
        </authorList>
    </citation>
    <scope>NUCLEOTIDE SEQUENCE</scope>
    <source>
        <strain evidence="2">IBT 26290</strain>
    </source>
</reference>
<protein>
    <submittedName>
        <fullName evidence="2">Uncharacterized protein</fullName>
    </submittedName>
</protein>
<keyword evidence="3" id="KW-1185">Reference proteome</keyword>
<feature type="region of interest" description="Disordered" evidence="1">
    <location>
        <begin position="28"/>
        <end position="99"/>
    </location>
</feature>
<name>A0A9W9I737_9EURO</name>
<comment type="caution">
    <text evidence="2">The sequence shown here is derived from an EMBL/GenBank/DDBJ whole genome shotgun (WGS) entry which is preliminary data.</text>
</comment>
<reference evidence="2" key="1">
    <citation type="submission" date="2022-11" db="EMBL/GenBank/DDBJ databases">
        <authorList>
            <person name="Petersen C."/>
        </authorList>
    </citation>
    <scope>NUCLEOTIDE SEQUENCE</scope>
    <source>
        <strain evidence="2">IBT 26290</strain>
    </source>
</reference>
<dbReference type="OrthoDB" id="4355843at2759"/>
<dbReference type="AlphaFoldDB" id="A0A9W9I737"/>
<dbReference type="RefSeq" id="XP_056544509.1">
    <property type="nucleotide sequence ID" value="XM_056685767.1"/>
</dbReference>
<dbReference type="EMBL" id="JAPQKN010000002">
    <property type="protein sequence ID" value="KAJ5168048.1"/>
    <property type="molecule type" value="Genomic_DNA"/>
</dbReference>
<gene>
    <name evidence="2" type="ORF">N7482_003642</name>
</gene>
<dbReference type="GeneID" id="81424943"/>